<dbReference type="InterPro" id="IPR025491">
    <property type="entry name" value="DUF4382"/>
</dbReference>
<evidence type="ECO:0000256" key="1">
    <source>
        <dbReference type="SAM" id="MobiDB-lite"/>
    </source>
</evidence>
<reference evidence="3 4" key="1">
    <citation type="submission" date="2018-07" db="EMBL/GenBank/DDBJ databases">
        <title>Halioglobus sp. genome submission.</title>
        <authorList>
            <person name="Ye M.-Q."/>
            <person name="Du Z.-J."/>
        </authorList>
    </citation>
    <scope>NUCLEOTIDE SEQUENCE [LARGE SCALE GENOMIC DNA]</scope>
    <source>
        <strain evidence="3 4">U0301</strain>
    </source>
</reference>
<dbReference type="PROSITE" id="PS51257">
    <property type="entry name" value="PROKAR_LIPOPROTEIN"/>
    <property type="match status" value="1"/>
</dbReference>
<sequence>MPHCNRNFIWAALCAAGLSACGGGGSSGGGSEPDTGTMSIGVTDAAVDNADRILVQFTGVGVNPGTGAAIDFPLDGDSQTCQDLLDGIPPSATAAGEPTVRCVELLELQGTDSVSLLQGVELQAGEYTALRLQVDAERGEMDSIIVLDDGTQESLFIPSGSQSGLKLNSSFTILAGGTHNFVVDFDLRKSVNDPQGFPDYRLRPSLRLVDLAESGNITGSVQADLLTAEGCTGDVNTGGGFAVYAYVGGLGTEVGEEGSDLAPLTSAAVVFDDASGQWRYTIGYLPPGEYTVGFTCQAADDSPEVPDDGIDISLSSDNPVSVVADQDSEANFP</sequence>
<evidence type="ECO:0000313" key="3">
    <source>
        <dbReference type="EMBL" id="RLQ21832.1"/>
    </source>
</evidence>
<dbReference type="EMBL" id="QRAN01000010">
    <property type="protein sequence ID" value="RLQ21832.1"/>
    <property type="molecule type" value="Genomic_DNA"/>
</dbReference>
<proteinExistence type="predicted"/>
<evidence type="ECO:0000259" key="2">
    <source>
        <dbReference type="Pfam" id="PF14321"/>
    </source>
</evidence>
<feature type="compositionally biased region" description="Acidic residues" evidence="1">
    <location>
        <begin position="301"/>
        <end position="310"/>
    </location>
</feature>
<dbReference type="Proteomes" id="UP000265509">
    <property type="component" value="Unassembled WGS sequence"/>
</dbReference>
<keyword evidence="4" id="KW-1185">Reference proteome</keyword>
<organism evidence="3 4">
    <name type="scientific">Seongchinamella sediminis</name>
    <dbReference type="NCBI Taxonomy" id="2283635"/>
    <lineage>
        <taxon>Bacteria</taxon>
        <taxon>Pseudomonadati</taxon>
        <taxon>Pseudomonadota</taxon>
        <taxon>Gammaproteobacteria</taxon>
        <taxon>Cellvibrionales</taxon>
        <taxon>Halieaceae</taxon>
        <taxon>Seongchinamella</taxon>
    </lineage>
</organism>
<protein>
    <submittedName>
        <fullName evidence="3">DUF4382 domain-containing protein</fullName>
    </submittedName>
</protein>
<dbReference type="AlphaFoldDB" id="A0A3L7E130"/>
<dbReference type="Pfam" id="PF14321">
    <property type="entry name" value="DUF4382"/>
    <property type="match status" value="1"/>
</dbReference>
<dbReference type="OrthoDB" id="7062064at2"/>
<gene>
    <name evidence="3" type="ORF">DWB85_11135</name>
</gene>
<name>A0A3L7E130_9GAMM</name>
<accession>A0A3L7E130</accession>
<evidence type="ECO:0000313" key="4">
    <source>
        <dbReference type="Proteomes" id="UP000265509"/>
    </source>
</evidence>
<feature type="region of interest" description="Disordered" evidence="1">
    <location>
        <begin position="300"/>
        <end position="333"/>
    </location>
</feature>
<feature type="domain" description="DUF4382" evidence="2">
    <location>
        <begin position="35"/>
        <end position="204"/>
    </location>
</feature>
<comment type="caution">
    <text evidence="3">The sequence shown here is derived from an EMBL/GenBank/DDBJ whole genome shotgun (WGS) entry which is preliminary data.</text>
</comment>